<evidence type="ECO:0000313" key="1">
    <source>
        <dbReference type="EMBL" id="CRZ06157.1"/>
    </source>
</evidence>
<dbReference type="AlphaFoldDB" id="A0A0H5QWM8"/>
<protein>
    <submittedName>
        <fullName evidence="1">Uncharacterized protein</fullName>
    </submittedName>
</protein>
<dbReference type="EMBL" id="HACM01005715">
    <property type="protein sequence ID" value="CRZ06157.1"/>
    <property type="molecule type" value="Transcribed_RNA"/>
</dbReference>
<sequence>MIVPDYSIGHYFGNDGIARYFPIQISLTFTIPHETKPLLFFLKFLWNTRRIHCNEYSIIIRTSHIPIASSCFSYPTVPAMNGNNMTTVLIITNEGLKSRAVRTTVFDNHKTGYVFVYFDHFFVFRLCVLLLSSFDGCSRCNLLFIRVATSNRQSNPVVLPVKTFASILCQMGNSDLSDGHPFFTRLFCWQGEH</sequence>
<accession>A0A0H5QWM8</accession>
<reference evidence="1" key="1">
    <citation type="submission" date="2015-04" db="EMBL/GenBank/DDBJ databases">
        <title>The genome sequence of the plant pathogenic Rhizarian Plasmodiophora brassicae reveals insights in its biotrophic life cycle and the origin of chitin synthesis.</title>
        <authorList>
            <person name="Schwelm A."/>
            <person name="Fogelqvist J."/>
            <person name="Knaust A."/>
            <person name="Julke S."/>
            <person name="Lilja T."/>
            <person name="Dhandapani V."/>
            <person name="Bonilla-Rosso G."/>
            <person name="Karlsson M."/>
            <person name="Shevchenko A."/>
            <person name="Choi S.R."/>
            <person name="Kim H.G."/>
            <person name="Park J.Y."/>
            <person name="Lim Y.P."/>
            <person name="Ludwig-Muller J."/>
            <person name="Dixelius C."/>
        </authorList>
    </citation>
    <scope>NUCLEOTIDE SEQUENCE</scope>
    <source>
        <tissue evidence="1">Potato root galls</tissue>
    </source>
</reference>
<organism evidence="1">
    <name type="scientific">Spongospora subterranea</name>
    <dbReference type="NCBI Taxonomy" id="70186"/>
    <lineage>
        <taxon>Eukaryota</taxon>
        <taxon>Sar</taxon>
        <taxon>Rhizaria</taxon>
        <taxon>Endomyxa</taxon>
        <taxon>Phytomyxea</taxon>
        <taxon>Plasmodiophorida</taxon>
        <taxon>Plasmodiophoridae</taxon>
        <taxon>Spongospora</taxon>
    </lineage>
</organism>
<proteinExistence type="predicted"/>
<name>A0A0H5QWM8_9EUKA</name>
<dbReference type="EMBL" id="HACM01005716">
    <property type="protein sequence ID" value="CRZ06158.1"/>
    <property type="molecule type" value="Transcribed_RNA"/>
</dbReference>